<name>A0A930UZC2_9ACTN</name>
<organism evidence="1 2">
    <name type="scientific">Nocardioides acrostichi</name>
    <dbReference type="NCBI Taxonomy" id="2784339"/>
    <lineage>
        <taxon>Bacteria</taxon>
        <taxon>Bacillati</taxon>
        <taxon>Actinomycetota</taxon>
        <taxon>Actinomycetes</taxon>
        <taxon>Propionibacteriales</taxon>
        <taxon>Nocardioidaceae</taxon>
        <taxon>Nocardioides</taxon>
    </lineage>
</organism>
<dbReference type="AlphaFoldDB" id="A0A930UZC2"/>
<keyword evidence="2" id="KW-1185">Reference proteome</keyword>
<dbReference type="InterPro" id="IPR036390">
    <property type="entry name" value="WH_DNA-bd_sf"/>
</dbReference>
<accession>A0A930UZC2</accession>
<comment type="caution">
    <text evidence="1">The sequence shown here is derived from an EMBL/GenBank/DDBJ whole genome shotgun (WGS) entry which is preliminary data.</text>
</comment>
<reference evidence="1" key="1">
    <citation type="submission" date="2020-11" db="EMBL/GenBank/DDBJ databases">
        <title>Nocardioides sp. CBS4Y-1, whole genome shotgun sequence.</title>
        <authorList>
            <person name="Tuo L."/>
        </authorList>
    </citation>
    <scope>NUCLEOTIDE SEQUENCE</scope>
    <source>
        <strain evidence="1">CBS4Y-1</strain>
    </source>
</reference>
<evidence type="ECO:0000313" key="1">
    <source>
        <dbReference type="EMBL" id="MBF4161026.1"/>
    </source>
</evidence>
<proteinExistence type="predicted"/>
<sequence>MAWIAESDGLVNPGDLTADLGYRSQSAVQAPLRDLVDAGLLVRLPSDAGRTYYQRIDSSAWRFALELVASLQSSARAD</sequence>
<dbReference type="EMBL" id="JADIVZ010000002">
    <property type="protein sequence ID" value="MBF4161026.1"/>
    <property type="molecule type" value="Genomic_DNA"/>
</dbReference>
<dbReference type="Proteomes" id="UP000656804">
    <property type="component" value="Unassembled WGS sequence"/>
</dbReference>
<protein>
    <submittedName>
        <fullName evidence="1">MarR family transcriptional regulator</fullName>
    </submittedName>
</protein>
<gene>
    <name evidence="1" type="ORF">ISG29_04940</name>
</gene>
<evidence type="ECO:0000313" key="2">
    <source>
        <dbReference type="Proteomes" id="UP000656804"/>
    </source>
</evidence>
<dbReference type="SUPFAM" id="SSF46785">
    <property type="entry name" value="Winged helix' DNA-binding domain"/>
    <property type="match status" value="1"/>
</dbReference>